<dbReference type="Pfam" id="PF07156">
    <property type="entry name" value="Prenylcys_lyase"/>
    <property type="match status" value="1"/>
</dbReference>
<dbReference type="PANTHER" id="PTHR15944:SF0">
    <property type="entry name" value="PRENYLCYSTEINE LYASE DOMAIN-CONTAINING PROTEIN"/>
    <property type="match status" value="1"/>
</dbReference>
<evidence type="ECO:0000256" key="8">
    <source>
        <dbReference type="SAM" id="SignalP"/>
    </source>
</evidence>
<accession>A0A9P6E7R1</accession>
<evidence type="ECO:0000256" key="1">
    <source>
        <dbReference type="ARBA" id="ARBA00001974"/>
    </source>
</evidence>
<dbReference type="GO" id="GO:0016829">
    <property type="term" value="F:lyase activity"/>
    <property type="evidence" value="ECO:0007669"/>
    <property type="project" value="UniProtKB-KW"/>
</dbReference>
<gene>
    <name evidence="10" type="ORF">CPB83DRAFT_948737</name>
</gene>
<evidence type="ECO:0000256" key="4">
    <source>
        <dbReference type="ARBA" id="ARBA00022729"/>
    </source>
</evidence>
<dbReference type="GO" id="GO:0030327">
    <property type="term" value="P:prenylated protein catabolic process"/>
    <property type="evidence" value="ECO:0007669"/>
    <property type="project" value="TreeGrafter"/>
</dbReference>
<dbReference type="Proteomes" id="UP000807306">
    <property type="component" value="Unassembled WGS sequence"/>
</dbReference>
<keyword evidence="6" id="KW-0560">Oxidoreductase</keyword>
<dbReference type="InterPro" id="IPR010795">
    <property type="entry name" value="Prenylcys_lyase"/>
</dbReference>
<evidence type="ECO:0000256" key="2">
    <source>
        <dbReference type="ARBA" id="ARBA00009967"/>
    </source>
</evidence>
<dbReference type="EMBL" id="MU157905">
    <property type="protein sequence ID" value="KAF9524062.1"/>
    <property type="molecule type" value="Genomic_DNA"/>
</dbReference>
<feature type="chain" id="PRO_5040493389" evidence="8">
    <location>
        <begin position="18"/>
        <end position="552"/>
    </location>
</feature>
<dbReference type="GO" id="GO:0001735">
    <property type="term" value="F:prenylcysteine oxidase activity"/>
    <property type="evidence" value="ECO:0007669"/>
    <property type="project" value="InterPro"/>
</dbReference>
<evidence type="ECO:0000313" key="11">
    <source>
        <dbReference type="Proteomes" id="UP000807306"/>
    </source>
</evidence>
<feature type="domain" description="Prenylcysteine lyase" evidence="9">
    <location>
        <begin position="156"/>
        <end position="493"/>
    </location>
</feature>
<dbReference type="PANTHER" id="PTHR15944">
    <property type="entry name" value="FARNESYLCYSTEINE LYASE"/>
    <property type="match status" value="1"/>
</dbReference>
<feature type="signal peptide" evidence="8">
    <location>
        <begin position="1"/>
        <end position="17"/>
    </location>
</feature>
<dbReference type="OrthoDB" id="437369at2759"/>
<comment type="caution">
    <text evidence="10">The sequence shown here is derived from an EMBL/GenBank/DDBJ whole genome shotgun (WGS) entry which is preliminary data.</text>
</comment>
<keyword evidence="3" id="KW-0285">Flavoprotein</keyword>
<dbReference type="AlphaFoldDB" id="A0A9P6E7R1"/>
<dbReference type="PIRSF" id="PIRSF036292">
    <property type="entry name" value="Prenylcysteine_oxidase"/>
    <property type="match status" value="1"/>
</dbReference>
<evidence type="ECO:0000259" key="9">
    <source>
        <dbReference type="Pfam" id="PF07156"/>
    </source>
</evidence>
<evidence type="ECO:0000256" key="3">
    <source>
        <dbReference type="ARBA" id="ARBA00022630"/>
    </source>
</evidence>
<keyword evidence="4 8" id="KW-0732">Signal</keyword>
<proteinExistence type="inferred from homology"/>
<evidence type="ECO:0000256" key="7">
    <source>
        <dbReference type="ARBA" id="ARBA00023180"/>
    </source>
</evidence>
<dbReference type="InterPro" id="IPR036188">
    <property type="entry name" value="FAD/NAD-bd_sf"/>
</dbReference>
<dbReference type="Gene3D" id="3.50.50.60">
    <property type="entry name" value="FAD/NAD(P)-binding domain"/>
    <property type="match status" value="2"/>
</dbReference>
<dbReference type="GO" id="GO:0030328">
    <property type="term" value="P:prenylcysteine catabolic process"/>
    <property type="evidence" value="ECO:0007669"/>
    <property type="project" value="InterPro"/>
</dbReference>
<dbReference type="Pfam" id="PF13450">
    <property type="entry name" value="NAD_binding_8"/>
    <property type="match status" value="1"/>
</dbReference>
<sequence>MRCTPLLLGALIPGVFGFELPFGVSRLFSSKTAAQTGNGNKPAATTTSRIAIIGAGAGGSSAAFWIAKAKERFGIDVEVDVYERSDYIGGRTTVVHPYNNKSLPALELGASIFVKAHKHLWRAADDFNLTRRSFNENDYDTGIWNGEQIFLQFGGSWWDTAKLLWRYGLFAPKRTEEIVRGMMSQFLGLYKTSTLKWDSMLDLPPYFGWQEHLNITAREFFKGRGVGERYINEVIQAATRVNYGQNINYINGLGGAVCMAGMGATGIKGGNYLIFAKFLEYSKAKLHLKTTVKSINPTSSGTYNLKSTRGTTEYKAIILAAPYHQSQISLPPGLSSQIPKHPYVNLHVTILTTTSPDLNPAYFGLSKGSKVPKVLLTAREGVDLGNPNTPKPEFTSITYHGLVQENEWSVKIFSDDRLSDEWLDNMFQGQVTWVHRKEWQAYPTLPPQVPLPPVKLDKGIYYVNSFEPYVSFISTMDTETLSARNIVDLLLNDHFDSGICGPTAKTTPPSINEASSAQQPLIERIEASHISNSTTRKSRNVDDEDFVYGFDC</sequence>
<evidence type="ECO:0000256" key="6">
    <source>
        <dbReference type="ARBA" id="ARBA00023002"/>
    </source>
</evidence>
<comment type="cofactor">
    <cofactor evidence="1">
        <name>FAD</name>
        <dbReference type="ChEBI" id="CHEBI:57692"/>
    </cofactor>
</comment>
<protein>
    <submittedName>
        <fullName evidence="10">Prenylcysteine lyase-domain-containing protein</fullName>
    </submittedName>
</protein>
<keyword evidence="11" id="KW-1185">Reference proteome</keyword>
<keyword evidence="7" id="KW-0325">Glycoprotein</keyword>
<evidence type="ECO:0000256" key="5">
    <source>
        <dbReference type="ARBA" id="ARBA00022827"/>
    </source>
</evidence>
<organism evidence="10 11">
    <name type="scientific">Crepidotus variabilis</name>
    <dbReference type="NCBI Taxonomy" id="179855"/>
    <lineage>
        <taxon>Eukaryota</taxon>
        <taxon>Fungi</taxon>
        <taxon>Dikarya</taxon>
        <taxon>Basidiomycota</taxon>
        <taxon>Agaricomycotina</taxon>
        <taxon>Agaricomycetes</taxon>
        <taxon>Agaricomycetidae</taxon>
        <taxon>Agaricales</taxon>
        <taxon>Agaricineae</taxon>
        <taxon>Crepidotaceae</taxon>
        <taxon>Crepidotus</taxon>
    </lineage>
</organism>
<keyword evidence="5" id="KW-0274">FAD</keyword>
<evidence type="ECO:0000313" key="10">
    <source>
        <dbReference type="EMBL" id="KAF9524062.1"/>
    </source>
</evidence>
<comment type="similarity">
    <text evidence="2">Belongs to the prenylcysteine oxidase family.</text>
</comment>
<dbReference type="SUPFAM" id="SSF51905">
    <property type="entry name" value="FAD/NAD(P)-binding domain"/>
    <property type="match status" value="1"/>
</dbReference>
<keyword evidence="10" id="KW-0456">Lyase</keyword>
<name>A0A9P6E7R1_9AGAR</name>
<dbReference type="InterPro" id="IPR017046">
    <property type="entry name" value="Prenylcysteine_Oxase1"/>
</dbReference>
<reference evidence="10" key="1">
    <citation type="submission" date="2020-11" db="EMBL/GenBank/DDBJ databases">
        <authorList>
            <consortium name="DOE Joint Genome Institute"/>
            <person name="Ahrendt S."/>
            <person name="Riley R."/>
            <person name="Andreopoulos W."/>
            <person name="Labutti K."/>
            <person name="Pangilinan J."/>
            <person name="Ruiz-Duenas F.J."/>
            <person name="Barrasa J.M."/>
            <person name="Sanchez-Garcia M."/>
            <person name="Camarero S."/>
            <person name="Miyauchi S."/>
            <person name="Serrano A."/>
            <person name="Linde D."/>
            <person name="Babiker R."/>
            <person name="Drula E."/>
            <person name="Ayuso-Fernandez I."/>
            <person name="Pacheco R."/>
            <person name="Padilla G."/>
            <person name="Ferreira P."/>
            <person name="Barriuso J."/>
            <person name="Kellner H."/>
            <person name="Castanera R."/>
            <person name="Alfaro M."/>
            <person name="Ramirez L."/>
            <person name="Pisabarro A.G."/>
            <person name="Kuo A."/>
            <person name="Tritt A."/>
            <person name="Lipzen A."/>
            <person name="He G."/>
            <person name="Yan M."/>
            <person name="Ng V."/>
            <person name="Cullen D."/>
            <person name="Martin F."/>
            <person name="Rosso M.-N."/>
            <person name="Henrissat B."/>
            <person name="Hibbett D."/>
            <person name="Martinez A.T."/>
            <person name="Grigoriev I.V."/>
        </authorList>
    </citation>
    <scope>NUCLEOTIDE SEQUENCE</scope>
    <source>
        <strain evidence="10">CBS 506.95</strain>
    </source>
</reference>